<dbReference type="EMBL" id="JAGYWB010000004">
    <property type="protein sequence ID" value="KAI0524019.1"/>
    <property type="molecule type" value="Genomic_DNA"/>
</dbReference>
<accession>A0A8T3BXM8</accession>
<evidence type="ECO:0000313" key="6">
    <source>
        <dbReference type="EMBL" id="KAI0524019.1"/>
    </source>
</evidence>
<comment type="similarity">
    <text evidence="1">Belongs to the EF-1-beta/EF-1-delta family.</text>
</comment>
<organism evidence="6 7">
    <name type="scientific">Dendrobium nobile</name>
    <name type="common">Orchid</name>
    <dbReference type="NCBI Taxonomy" id="94219"/>
    <lineage>
        <taxon>Eukaryota</taxon>
        <taxon>Viridiplantae</taxon>
        <taxon>Streptophyta</taxon>
        <taxon>Embryophyta</taxon>
        <taxon>Tracheophyta</taxon>
        <taxon>Spermatophyta</taxon>
        <taxon>Magnoliopsida</taxon>
        <taxon>Liliopsida</taxon>
        <taxon>Asparagales</taxon>
        <taxon>Orchidaceae</taxon>
        <taxon>Epidendroideae</taxon>
        <taxon>Malaxideae</taxon>
        <taxon>Dendrobiinae</taxon>
        <taxon>Dendrobium</taxon>
    </lineage>
</organism>
<dbReference type="PANTHER" id="PTHR11595:SF21">
    <property type="entry name" value="ELONGATION FACTOR 1-BETA"/>
    <property type="match status" value="1"/>
</dbReference>
<keyword evidence="7" id="KW-1185">Reference proteome</keyword>
<comment type="caution">
    <text evidence="6">The sequence shown here is derived from an EMBL/GenBank/DDBJ whole genome shotgun (WGS) entry which is preliminary data.</text>
</comment>
<feature type="domain" description="Translation elongation factor EF1B beta/delta subunit guanine nucleotide exchange" evidence="5">
    <location>
        <begin position="153"/>
        <end position="186"/>
    </location>
</feature>
<sequence length="188" mass="20746">MPTDNRVKTSSSYQASKDDIVVHAEFSAPPSADYVNVSRWYNHIEALLRMSGVSGEGQGVNVEGSTTIFEEAPASPTIADTKGFLLGSRLAQRFILGRVFSSSRIEETSRVDEDDDDNVDLFSEETEEEKKVTKDCAATVKASRKKKESGKSSVLLDIKPWDDETDMQKLEVAVRSAKMEGLQWGACM</sequence>
<evidence type="ECO:0000256" key="1">
    <source>
        <dbReference type="ARBA" id="ARBA00007411"/>
    </source>
</evidence>
<keyword evidence="2" id="KW-0251">Elongation factor</keyword>
<reference evidence="6" key="1">
    <citation type="journal article" date="2022" name="Front. Genet.">
        <title>Chromosome-Scale Assembly of the Dendrobium nobile Genome Provides Insights Into the Molecular Mechanism of the Biosynthesis of the Medicinal Active Ingredient of Dendrobium.</title>
        <authorList>
            <person name="Xu Q."/>
            <person name="Niu S.-C."/>
            <person name="Li K.-L."/>
            <person name="Zheng P.-J."/>
            <person name="Zhang X.-J."/>
            <person name="Jia Y."/>
            <person name="Liu Y."/>
            <person name="Niu Y.-X."/>
            <person name="Yu L.-H."/>
            <person name="Chen D.-F."/>
            <person name="Zhang G.-Q."/>
        </authorList>
    </citation>
    <scope>NUCLEOTIDE SEQUENCE</scope>
    <source>
        <tissue evidence="6">Leaf</tissue>
    </source>
</reference>
<dbReference type="SMR" id="A0A8T3BXM8"/>
<dbReference type="InterPro" id="IPR036219">
    <property type="entry name" value="eEF-1beta-like_sf"/>
</dbReference>
<dbReference type="SUPFAM" id="SSF54984">
    <property type="entry name" value="eEF-1beta-like"/>
    <property type="match status" value="1"/>
</dbReference>
<name>A0A8T3BXM8_DENNO</name>
<dbReference type="InterPro" id="IPR049720">
    <property type="entry name" value="EF1B_bsu/dsu"/>
</dbReference>
<gene>
    <name evidence="6" type="ORF">KFK09_003383</name>
</gene>
<dbReference type="InterPro" id="IPR014038">
    <property type="entry name" value="EF1B_bsu/dsu_GNE"/>
</dbReference>
<dbReference type="Proteomes" id="UP000829196">
    <property type="component" value="Unassembled WGS sequence"/>
</dbReference>
<evidence type="ECO:0000256" key="2">
    <source>
        <dbReference type="ARBA" id="ARBA00022768"/>
    </source>
</evidence>
<dbReference type="AlphaFoldDB" id="A0A8T3BXM8"/>
<dbReference type="GO" id="GO:0005829">
    <property type="term" value="C:cytosol"/>
    <property type="evidence" value="ECO:0007669"/>
    <property type="project" value="TreeGrafter"/>
</dbReference>
<dbReference type="PANTHER" id="PTHR11595">
    <property type="entry name" value="EF-HAND AND COILED-COIL DOMAIN-CONTAINING FAMILY MEMBER"/>
    <property type="match status" value="1"/>
</dbReference>
<feature type="region of interest" description="Disordered" evidence="4">
    <location>
        <begin position="132"/>
        <end position="152"/>
    </location>
</feature>
<dbReference type="GO" id="GO:0003746">
    <property type="term" value="F:translation elongation factor activity"/>
    <property type="evidence" value="ECO:0007669"/>
    <property type="project" value="UniProtKB-KW"/>
</dbReference>
<dbReference type="Gene3D" id="3.30.70.60">
    <property type="match status" value="1"/>
</dbReference>
<evidence type="ECO:0000313" key="7">
    <source>
        <dbReference type="Proteomes" id="UP000829196"/>
    </source>
</evidence>
<evidence type="ECO:0000256" key="4">
    <source>
        <dbReference type="SAM" id="MobiDB-lite"/>
    </source>
</evidence>
<dbReference type="Pfam" id="PF00736">
    <property type="entry name" value="EF1_GNE"/>
    <property type="match status" value="1"/>
</dbReference>
<protein>
    <recommendedName>
        <fullName evidence="5">Translation elongation factor EF1B beta/delta subunit guanine nucleotide exchange domain-containing protein</fullName>
    </recommendedName>
</protein>
<proteinExistence type="inferred from homology"/>
<dbReference type="InterPro" id="IPR014717">
    <property type="entry name" value="Transl_elong_EF1B/ribsomal_bS6"/>
</dbReference>
<dbReference type="OrthoDB" id="331763at2759"/>
<evidence type="ECO:0000259" key="5">
    <source>
        <dbReference type="Pfam" id="PF00736"/>
    </source>
</evidence>
<evidence type="ECO:0000256" key="3">
    <source>
        <dbReference type="ARBA" id="ARBA00022917"/>
    </source>
</evidence>
<dbReference type="GO" id="GO:0005085">
    <property type="term" value="F:guanyl-nucleotide exchange factor activity"/>
    <property type="evidence" value="ECO:0007669"/>
    <property type="project" value="TreeGrafter"/>
</dbReference>
<keyword evidence="3" id="KW-0648">Protein biosynthesis</keyword>
<dbReference type="GO" id="GO:0005853">
    <property type="term" value="C:eukaryotic translation elongation factor 1 complex"/>
    <property type="evidence" value="ECO:0007669"/>
    <property type="project" value="InterPro"/>
</dbReference>